<evidence type="ECO:0008006" key="5">
    <source>
        <dbReference type="Google" id="ProtNLM"/>
    </source>
</evidence>
<evidence type="ECO:0000313" key="4">
    <source>
        <dbReference type="Proteomes" id="UP000740926"/>
    </source>
</evidence>
<sequence>MLKNISTFDREKDCPFLLRVFTRQGGHNSIHSYSIDNVPENELTLYTWKNATLEEIAQLIEQVIPEARDPDARISFRLVYLNKNAGRFFQKDIGRVVSAKPTRDQKKTLEESRFMIGDYLDVAIFIGPPPAIARDQRRDTRGSRDMGRFNTGRPAMRTGDRRGSYGRDYANNNRFGGGARPRRDY</sequence>
<organism evidence="3 4">
    <name type="scientific">Rhizopus delemar</name>
    <dbReference type="NCBI Taxonomy" id="936053"/>
    <lineage>
        <taxon>Eukaryota</taxon>
        <taxon>Fungi</taxon>
        <taxon>Fungi incertae sedis</taxon>
        <taxon>Mucoromycota</taxon>
        <taxon>Mucoromycotina</taxon>
        <taxon>Mucoromycetes</taxon>
        <taxon>Mucorales</taxon>
        <taxon>Mucorineae</taxon>
        <taxon>Rhizopodaceae</taxon>
        <taxon>Rhizopus</taxon>
    </lineage>
</organism>
<reference evidence="3 4" key="1">
    <citation type="journal article" date="2020" name="Microb. Genom.">
        <title>Genetic diversity of clinical and environmental Mucorales isolates obtained from an investigation of mucormycosis cases among solid organ transplant recipients.</title>
        <authorList>
            <person name="Nguyen M.H."/>
            <person name="Kaul D."/>
            <person name="Muto C."/>
            <person name="Cheng S.J."/>
            <person name="Richter R.A."/>
            <person name="Bruno V.M."/>
            <person name="Liu G."/>
            <person name="Beyhan S."/>
            <person name="Sundermann A.J."/>
            <person name="Mounaud S."/>
            <person name="Pasculle A.W."/>
            <person name="Nierman W.C."/>
            <person name="Driscoll E."/>
            <person name="Cumbie R."/>
            <person name="Clancy C.J."/>
            <person name="Dupont C.L."/>
        </authorList>
    </citation>
    <scope>NUCLEOTIDE SEQUENCE [LARGE SCALE GENOMIC DNA]</scope>
    <source>
        <strain evidence="3 4">GL24</strain>
    </source>
</reference>
<proteinExistence type="inferred from homology"/>
<dbReference type="PANTHER" id="PTHR13082:SF0">
    <property type="entry name" value="HISTONE DEACETYLASE COMPLEX SUBUNIT SAP18"/>
    <property type="match status" value="1"/>
</dbReference>
<dbReference type="Pfam" id="PF06487">
    <property type="entry name" value="SAP18"/>
    <property type="match status" value="1"/>
</dbReference>
<dbReference type="InterPro" id="IPR042534">
    <property type="entry name" value="SAP18_sf"/>
</dbReference>
<name>A0A9P6ZFC5_9FUNG</name>
<comment type="similarity">
    <text evidence="1">Belongs to the SAP18 family.</text>
</comment>
<dbReference type="InterPro" id="IPR010516">
    <property type="entry name" value="SAP18"/>
</dbReference>
<feature type="compositionally biased region" description="Basic and acidic residues" evidence="2">
    <location>
        <begin position="134"/>
        <end position="147"/>
    </location>
</feature>
<evidence type="ECO:0000256" key="1">
    <source>
        <dbReference type="ARBA" id="ARBA00009143"/>
    </source>
</evidence>
<protein>
    <recommendedName>
        <fullName evidence="5">Histone deacetylase complex subunit SAP18</fullName>
    </recommendedName>
</protein>
<keyword evidence="4" id="KW-1185">Reference proteome</keyword>
<accession>A0A9P6ZFC5</accession>
<gene>
    <name evidence="3" type="ORF">G6F50_000071</name>
</gene>
<evidence type="ECO:0000313" key="3">
    <source>
        <dbReference type="EMBL" id="KAG1576580.1"/>
    </source>
</evidence>
<dbReference type="GO" id="GO:0005634">
    <property type="term" value="C:nucleus"/>
    <property type="evidence" value="ECO:0007669"/>
    <property type="project" value="TreeGrafter"/>
</dbReference>
<comment type="caution">
    <text evidence="3">The sequence shown here is derived from an EMBL/GenBank/DDBJ whole genome shotgun (WGS) entry which is preliminary data.</text>
</comment>
<dbReference type="EMBL" id="JAANIU010000003">
    <property type="protein sequence ID" value="KAG1576580.1"/>
    <property type="molecule type" value="Genomic_DNA"/>
</dbReference>
<evidence type="ECO:0000256" key="2">
    <source>
        <dbReference type="SAM" id="MobiDB-lite"/>
    </source>
</evidence>
<dbReference type="Gene3D" id="3.10.20.550">
    <property type="entry name" value="ASAP complex, SAP18 subunit"/>
    <property type="match status" value="1"/>
</dbReference>
<dbReference type="AlphaFoldDB" id="A0A9P6ZFC5"/>
<feature type="region of interest" description="Disordered" evidence="2">
    <location>
        <begin position="131"/>
        <end position="185"/>
    </location>
</feature>
<dbReference type="PANTHER" id="PTHR13082">
    <property type="entry name" value="SAP18"/>
    <property type="match status" value="1"/>
</dbReference>
<dbReference type="Proteomes" id="UP000740926">
    <property type="component" value="Unassembled WGS sequence"/>
</dbReference>